<keyword evidence="2" id="KW-1185">Reference proteome</keyword>
<accession>A0ABR8EC77</accession>
<proteinExistence type="predicted"/>
<name>A0ABR8EC77_9CYAN</name>
<dbReference type="Proteomes" id="UP000641954">
    <property type="component" value="Unassembled WGS sequence"/>
</dbReference>
<dbReference type="RefSeq" id="WP_156331456.1">
    <property type="nucleotide sequence ID" value="NZ_JACJSK010000006.1"/>
</dbReference>
<reference evidence="1 2" key="1">
    <citation type="journal article" date="2020" name="ISME J.">
        <title>Comparative genomics reveals insights into cyanobacterial evolution and habitat adaptation.</title>
        <authorList>
            <person name="Chen M.Y."/>
            <person name="Teng W.K."/>
            <person name="Zhao L."/>
            <person name="Hu C.X."/>
            <person name="Zhou Y.K."/>
            <person name="Han B.P."/>
            <person name="Song L.R."/>
            <person name="Shu W.S."/>
        </authorList>
    </citation>
    <scope>NUCLEOTIDE SEQUENCE [LARGE SCALE GENOMIC DNA]</scope>
    <source>
        <strain evidence="1 2">FACHB-1370</strain>
    </source>
</reference>
<comment type="caution">
    <text evidence="1">The sequence shown here is derived from an EMBL/GenBank/DDBJ whole genome shotgun (WGS) entry which is preliminary data.</text>
</comment>
<protein>
    <submittedName>
        <fullName evidence="1">Uncharacterized protein</fullName>
    </submittedName>
</protein>
<organism evidence="1 2">
    <name type="scientific">Planktothricoides raciborskii FACHB-1370</name>
    <dbReference type="NCBI Taxonomy" id="2949576"/>
    <lineage>
        <taxon>Bacteria</taxon>
        <taxon>Bacillati</taxon>
        <taxon>Cyanobacteriota</taxon>
        <taxon>Cyanophyceae</taxon>
        <taxon>Oscillatoriophycideae</taxon>
        <taxon>Oscillatoriales</taxon>
        <taxon>Oscillatoriaceae</taxon>
        <taxon>Planktothricoides</taxon>
    </lineage>
</organism>
<evidence type="ECO:0000313" key="2">
    <source>
        <dbReference type="Proteomes" id="UP000641954"/>
    </source>
</evidence>
<sequence>MKTPIQGQIKSQQCLPIARLKSKKLGKTRTKGLGAIARLPFNMTNVS</sequence>
<dbReference type="EMBL" id="JACJSK010000006">
    <property type="protein sequence ID" value="MBD2543330.1"/>
    <property type="molecule type" value="Genomic_DNA"/>
</dbReference>
<gene>
    <name evidence="1" type="ORF">H6G72_05575</name>
</gene>
<evidence type="ECO:0000313" key="1">
    <source>
        <dbReference type="EMBL" id="MBD2543330.1"/>
    </source>
</evidence>